<dbReference type="InterPro" id="IPR000719">
    <property type="entry name" value="Prot_kinase_dom"/>
</dbReference>
<accession>A0ABR2ZBG1</accession>
<evidence type="ECO:0000256" key="1">
    <source>
        <dbReference type="ARBA" id="ARBA00022679"/>
    </source>
</evidence>
<dbReference type="InterPro" id="IPR051681">
    <property type="entry name" value="Ser/Thr_Kinases-Pseudokinases"/>
</dbReference>
<evidence type="ECO:0000256" key="3">
    <source>
        <dbReference type="ARBA" id="ARBA00022777"/>
    </source>
</evidence>
<dbReference type="PANTHER" id="PTHR44329">
    <property type="entry name" value="SERINE/THREONINE-PROTEIN KINASE TNNI3K-RELATED"/>
    <property type="match status" value="1"/>
</dbReference>
<dbReference type="PRINTS" id="PR00109">
    <property type="entry name" value="TYRKINASE"/>
</dbReference>
<evidence type="ECO:0000313" key="8">
    <source>
        <dbReference type="Proteomes" id="UP001437256"/>
    </source>
</evidence>
<dbReference type="InterPro" id="IPR011009">
    <property type="entry name" value="Kinase-like_dom_sf"/>
</dbReference>
<keyword evidence="4" id="KW-0067">ATP-binding</keyword>
<evidence type="ECO:0000256" key="2">
    <source>
        <dbReference type="ARBA" id="ARBA00022741"/>
    </source>
</evidence>
<dbReference type="EMBL" id="JBBXMP010000258">
    <property type="protein sequence ID" value="KAL0058986.1"/>
    <property type="molecule type" value="Genomic_DNA"/>
</dbReference>
<protein>
    <recommendedName>
        <fullName evidence="6">Protein kinase domain-containing protein</fullName>
    </recommendedName>
</protein>
<dbReference type="Gene3D" id="1.10.510.10">
    <property type="entry name" value="Transferase(Phosphotransferase) domain 1"/>
    <property type="match status" value="1"/>
</dbReference>
<gene>
    <name evidence="7" type="ORF">AAF712_014301</name>
</gene>
<dbReference type="PROSITE" id="PS00109">
    <property type="entry name" value="PROTEIN_KINASE_TYR"/>
    <property type="match status" value="1"/>
</dbReference>
<keyword evidence="1" id="KW-0808">Transferase</keyword>
<dbReference type="PROSITE" id="PS50011">
    <property type="entry name" value="PROTEIN_KINASE_DOM"/>
    <property type="match status" value="1"/>
</dbReference>
<dbReference type="InterPro" id="IPR001245">
    <property type="entry name" value="Ser-Thr/Tyr_kinase_cat_dom"/>
</dbReference>
<proteinExistence type="predicted"/>
<evidence type="ECO:0000256" key="4">
    <source>
        <dbReference type="ARBA" id="ARBA00022840"/>
    </source>
</evidence>
<dbReference type="PANTHER" id="PTHR44329:SF288">
    <property type="entry name" value="MITOGEN-ACTIVATED PROTEIN KINASE KINASE KINASE 20"/>
    <property type="match status" value="1"/>
</dbReference>
<sequence length="477" mass="53178">MDLEALREALHESDIENVLGELAKVSSVSVLDYLQNEADLTVDKNYRKWCIQCLCETARRYQALPPKLFLRDIEKGQSSWPLRGGGFADIWKGRSTNNGRSLCLKVLRMFAESDEEFCHEALLWRQLNHPNILPFPGVNVELFAPGFCLVLPWMENGDILSYLKHHPTHDRLKSLHEIAAGVEYLHSHEPTIVHADIRGANILVTDDLTCALADFGLAIAMEAKIMPTSSGSGMKGSIRWLPSEVIFADRNAREKPSRDGYAFGCTMLELITLQPPFTIQMTDPGVILAVISGCRPPRPEGSQCSDELWDLVQQCWAHDPRMRPSAGKILRMLEHMSTCVPPSSFEPHLMAATVLANYTEPEAPIHNGLELESSQFSNMVTTTTTSPSLRLISAPVSFASSPGQEQSCVLRSTTTRANPYEDKLRLDELWSVPTRQKGSRKQASKAETKGGLEEASSSEMDNLPPRMRFRSRAANSF</sequence>
<dbReference type="InterPro" id="IPR008266">
    <property type="entry name" value="Tyr_kinase_AS"/>
</dbReference>
<reference evidence="7 8" key="1">
    <citation type="submission" date="2024-05" db="EMBL/GenBank/DDBJ databases">
        <title>A draft genome resource for the thread blight pathogen Marasmius tenuissimus strain MS-2.</title>
        <authorList>
            <person name="Yulfo-Soto G.E."/>
            <person name="Baruah I.K."/>
            <person name="Amoako-Attah I."/>
            <person name="Bukari Y."/>
            <person name="Meinhardt L.W."/>
            <person name="Bailey B.A."/>
            <person name="Cohen S.P."/>
        </authorList>
    </citation>
    <scope>NUCLEOTIDE SEQUENCE [LARGE SCALE GENOMIC DNA]</scope>
    <source>
        <strain evidence="7 8">MS-2</strain>
    </source>
</reference>
<keyword evidence="2" id="KW-0547">Nucleotide-binding</keyword>
<keyword evidence="3" id="KW-0418">Kinase</keyword>
<keyword evidence="8" id="KW-1185">Reference proteome</keyword>
<name>A0ABR2ZBG1_9AGAR</name>
<evidence type="ECO:0000259" key="6">
    <source>
        <dbReference type="PROSITE" id="PS50011"/>
    </source>
</evidence>
<dbReference type="SUPFAM" id="SSF56112">
    <property type="entry name" value="Protein kinase-like (PK-like)"/>
    <property type="match status" value="1"/>
</dbReference>
<feature type="domain" description="Protein kinase" evidence="6">
    <location>
        <begin position="76"/>
        <end position="338"/>
    </location>
</feature>
<organism evidence="7 8">
    <name type="scientific">Marasmius tenuissimus</name>
    <dbReference type="NCBI Taxonomy" id="585030"/>
    <lineage>
        <taxon>Eukaryota</taxon>
        <taxon>Fungi</taxon>
        <taxon>Dikarya</taxon>
        <taxon>Basidiomycota</taxon>
        <taxon>Agaricomycotina</taxon>
        <taxon>Agaricomycetes</taxon>
        <taxon>Agaricomycetidae</taxon>
        <taxon>Agaricales</taxon>
        <taxon>Marasmiineae</taxon>
        <taxon>Marasmiaceae</taxon>
        <taxon>Marasmius</taxon>
    </lineage>
</organism>
<dbReference type="Proteomes" id="UP001437256">
    <property type="component" value="Unassembled WGS sequence"/>
</dbReference>
<dbReference type="Pfam" id="PF07714">
    <property type="entry name" value="PK_Tyr_Ser-Thr"/>
    <property type="match status" value="1"/>
</dbReference>
<evidence type="ECO:0000256" key="5">
    <source>
        <dbReference type="SAM" id="MobiDB-lite"/>
    </source>
</evidence>
<feature type="region of interest" description="Disordered" evidence="5">
    <location>
        <begin position="431"/>
        <end position="477"/>
    </location>
</feature>
<evidence type="ECO:0000313" key="7">
    <source>
        <dbReference type="EMBL" id="KAL0058986.1"/>
    </source>
</evidence>
<comment type="caution">
    <text evidence="7">The sequence shown here is derived from an EMBL/GenBank/DDBJ whole genome shotgun (WGS) entry which is preliminary data.</text>
</comment>